<dbReference type="Gene3D" id="3.90.550.10">
    <property type="entry name" value="Spore Coat Polysaccharide Biosynthesis Protein SpsA, Chain A"/>
    <property type="match status" value="1"/>
</dbReference>
<evidence type="ECO:0000259" key="3">
    <source>
        <dbReference type="Pfam" id="PF13632"/>
    </source>
</evidence>
<evidence type="ECO:0000313" key="4">
    <source>
        <dbReference type="EMBL" id="BCO09774.1"/>
    </source>
</evidence>
<dbReference type="InterPro" id="IPR029044">
    <property type="entry name" value="Nucleotide-diphossugar_trans"/>
</dbReference>
<keyword evidence="1" id="KW-1133">Transmembrane helix</keyword>
<reference evidence="4" key="1">
    <citation type="submission" date="2020-12" db="EMBL/GenBank/DDBJ databases">
        <title>Desulfobium dissulfuricans gen. nov., sp. nov., a novel mesophilic, sulfate-reducing bacterium isolated from a deep-sea hydrothermal vent.</title>
        <authorList>
            <person name="Hashimoto Y."/>
            <person name="Tame A."/>
            <person name="Sawayama S."/>
            <person name="Miyazaki J."/>
            <person name="Takai K."/>
            <person name="Nakagawa S."/>
        </authorList>
    </citation>
    <scope>NUCLEOTIDE SEQUENCE</scope>
    <source>
        <strain evidence="4">GF1</strain>
    </source>
</reference>
<dbReference type="PANTHER" id="PTHR43179:SF7">
    <property type="entry name" value="RHAMNOSYLTRANSFERASE WBBL"/>
    <property type="match status" value="1"/>
</dbReference>
<protein>
    <submittedName>
        <fullName evidence="4">Glycosyl transferase</fullName>
    </submittedName>
</protein>
<evidence type="ECO:0000256" key="1">
    <source>
        <dbReference type="SAM" id="Phobius"/>
    </source>
</evidence>
<accession>A0A915U226</accession>
<gene>
    <name evidence="4" type="ORF">GF1_21500</name>
</gene>
<dbReference type="Pfam" id="PF00535">
    <property type="entry name" value="Glycos_transf_2"/>
    <property type="match status" value="1"/>
</dbReference>
<dbReference type="Proteomes" id="UP001063350">
    <property type="component" value="Chromosome"/>
</dbReference>
<keyword evidence="1" id="KW-0472">Membrane</keyword>
<organism evidence="4 5">
    <name type="scientific">Desulfolithobacter dissulfuricans</name>
    <dbReference type="NCBI Taxonomy" id="2795293"/>
    <lineage>
        <taxon>Bacteria</taxon>
        <taxon>Pseudomonadati</taxon>
        <taxon>Thermodesulfobacteriota</taxon>
        <taxon>Desulfobulbia</taxon>
        <taxon>Desulfobulbales</taxon>
        <taxon>Desulfobulbaceae</taxon>
        <taxon>Desulfolithobacter</taxon>
    </lineage>
</organism>
<dbReference type="Pfam" id="PF13632">
    <property type="entry name" value="Glyco_trans_2_3"/>
    <property type="match status" value="1"/>
</dbReference>
<dbReference type="CDD" id="cd04186">
    <property type="entry name" value="GT_2_like_c"/>
    <property type="match status" value="1"/>
</dbReference>
<keyword evidence="4" id="KW-0808">Transferase</keyword>
<feature type="domain" description="Glycosyltransferase 2-like" evidence="3">
    <location>
        <begin position="183"/>
        <end position="237"/>
    </location>
</feature>
<feature type="transmembrane region" description="Helical" evidence="1">
    <location>
        <begin position="275"/>
        <end position="294"/>
    </location>
</feature>
<feature type="domain" description="Glycosyltransferase 2-like" evidence="2">
    <location>
        <begin position="14"/>
        <end position="142"/>
    </location>
</feature>
<proteinExistence type="predicted"/>
<keyword evidence="5" id="KW-1185">Reference proteome</keyword>
<dbReference type="SUPFAM" id="SSF53448">
    <property type="entry name" value="Nucleotide-diphospho-sugar transferases"/>
    <property type="match status" value="1"/>
</dbReference>
<dbReference type="GO" id="GO:0016740">
    <property type="term" value="F:transferase activity"/>
    <property type="evidence" value="ECO:0007669"/>
    <property type="project" value="UniProtKB-KW"/>
</dbReference>
<dbReference type="KEGG" id="ddu:GF1_21500"/>
<dbReference type="AlphaFoldDB" id="A0A915U226"/>
<evidence type="ECO:0000313" key="5">
    <source>
        <dbReference type="Proteomes" id="UP001063350"/>
    </source>
</evidence>
<name>A0A915U226_9BACT</name>
<evidence type="ECO:0000259" key="2">
    <source>
        <dbReference type="Pfam" id="PF00535"/>
    </source>
</evidence>
<keyword evidence="1" id="KW-0812">Transmembrane</keyword>
<sequence length="309" mass="35039">MKTSPLEKGKPPLSAIIVNYNSGERLKGAVRSVFDTVPSSEVIVVDNASMDNSIDILKASYVDEPRLQIRRNSFNLGFATACNIGAKLARGYHLLYLNPDCEVHEDAVERMLACLNGHSDVGMVGPLLVGENGQEQAGSRRLIPTPWRSLVRVFRLHVFSGPFSRFFADFNLHKQPLPEHPIEVEAISGACMLVSREAQQEVGSFDEKYFLHCEDLDLCMRFRASGWRVMFVPDARVTHYAGTCSRERPVFVEFHKHRGMIRFYWKFFRNQYPGVLMWLVVAGVWTRFALLAAYHGSRQLFRLPGKICG</sequence>
<dbReference type="RefSeq" id="WP_267926524.1">
    <property type="nucleotide sequence ID" value="NZ_AP024233.1"/>
</dbReference>
<dbReference type="PANTHER" id="PTHR43179">
    <property type="entry name" value="RHAMNOSYLTRANSFERASE WBBL"/>
    <property type="match status" value="1"/>
</dbReference>
<dbReference type="EMBL" id="AP024233">
    <property type="protein sequence ID" value="BCO09774.1"/>
    <property type="molecule type" value="Genomic_DNA"/>
</dbReference>
<dbReference type="InterPro" id="IPR001173">
    <property type="entry name" value="Glyco_trans_2-like"/>
</dbReference>